<accession>A0A6N4WA79</accession>
<dbReference type="KEGG" id="many:MANY_24340"/>
<evidence type="ECO:0000256" key="4">
    <source>
        <dbReference type="ARBA" id="ARBA00022827"/>
    </source>
</evidence>
<proteinExistence type="inferred from homology"/>
<evidence type="ECO:0000259" key="7">
    <source>
        <dbReference type="Pfam" id="PF02771"/>
    </source>
</evidence>
<dbReference type="PANTHER" id="PTHR43884:SF20">
    <property type="entry name" value="ACYL-COA DEHYDROGENASE FADE28"/>
    <property type="match status" value="1"/>
</dbReference>
<dbReference type="Gene3D" id="1.10.540.10">
    <property type="entry name" value="Acyl-CoA dehydrogenase/oxidase, N-terminal domain"/>
    <property type="match status" value="1"/>
</dbReference>
<dbReference type="InterPro" id="IPR009100">
    <property type="entry name" value="AcylCoA_DH/oxidase_NM_dom_sf"/>
</dbReference>
<dbReference type="SUPFAM" id="SSF47203">
    <property type="entry name" value="Acyl-CoA dehydrogenase C-terminal domain-like"/>
    <property type="match status" value="1"/>
</dbReference>
<dbReference type="SUPFAM" id="SSF56645">
    <property type="entry name" value="Acyl-CoA dehydrogenase NM domain-like"/>
    <property type="match status" value="1"/>
</dbReference>
<evidence type="ECO:0000259" key="6">
    <source>
        <dbReference type="Pfam" id="PF00441"/>
    </source>
</evidence>
<dbReference type="InterPro" id="IPR036250">
    <property type="entry name" value="AcylCo_DH-like_C"/>
</dbReference>
<protein>
    <recommendedName>
        <fullName evidence="10">Acyl-CoA dehydrogenase</fullName>
    </recommendedName>
</protein>
<sequence length="340" mass="36103">MDMLPSAFQLELAEATADFCQQQDPVAIIRTRRGDDSPIEAKTWRAGAELGFIGLSASESLGGQGQGISDHALVCRELGRALLPGPWVATMIATQVAAAAGHNDLARAFIAGDDRAGFVLSRGNEVVDERVRGELTLVDAADAGWMLLCDESGVGLIRTSELACLKPVSCIDPGSRLHSAVADNIEVHCWSSQAAQTLHAANCLAAAQLVGIAEAAMARAVEYASTRIQFGKPIGVNQAIKHRCADMAVATEAALQQTLFASVCVDERRNDVEFHCRAAKFLAGRAAIDNAGAGIQIHGGMGFTYEHDMHLFLSKAHVLDLVMGRGREQLPRILALPAVD</sequence>
<reference evidence="8 9" key="1">
    <citation type="journal article" date="2019" name="Emerg. Microbes Infect.">
        <title>Comprehensive subspecies identification of 175 nontuberculous mycobacteria species based on 7547 genomic profiles.</title>
        <authorList>
            <person name="Matsumoto Y."/>
            <person name="Kinjo T."/>
            <person name="Motooka D."/>
            <person name="Nabeya D."/>
            <person name="Jung N."/>
            <person name="Uechi K."/>
            <person name="Horii T."/>
            <person name="Iida T."/>
            <person name="Fujita J."/>
            <person name="Nakamura S."/>
        </authorList>
    </citation>
    <scope>NUCLEOTIDE SEQUENCE [LARGE SCALE GENOMIC DNA]</scope>
    <source>
        <strain evidence="8 9">JCM 30275</strain>
    </source>
</reference>
<keyword evidence="9" id="KW-1185">Reference proteome</keyword>
<keyword evidence="3" id="KW-0285">Flavoprotein</keyword>
<evidence type="ECO:0008006" key="10">
    <source>
        <dbReference type="Google" id="ProtNLM"/>
    </source>
</evidence>
<dbReference type="Pfam" id="PF02771">
    <property type="entry name" value="Acyl-CoA_dh_N"/>
    <property type="match status" value="1"/>
</dbReference>
<comment type="cofactor">
    <cofactor evidence="1">
        <name>FAD</name>
        <dbReference type="ChEBI" id="CHEBI:57692"/>
    </cofactor>
</comment>
<keyword evidence="5" id="KW-0560">Oxidoreductase</keyword>
<evidence type="ECO:0000256" key="5">
    <source>
        <dbReference type="ARBA" id="ARBA00023002"/>
    </source>
</evidence>
<dbReference type="GO" id="GO:0003995">
    <property type="term" value="F:acyl-CoA dehydrogenase activity"/>
    <property type="evidence" value="ECO:0007669"/>
    <property type="project" value="TreeGrafter"/>
</dbReference>
<dbReference type="InterPro" id="IPR037069">
    <property type="entry name" value="AcylCoA_DH/ox_N_sf"/>
</dbReference>
<evidence type="ECO:0000256" key="3">
    <source>
        <dbReference type="ARBA" id="ARBA00022630"/>
    </source>
</evidence>
<dbReference type="PANTHER" id="PTHR43884">
    <property type="entry name" value="ACYL-COA DEHYDROGENASE"/>
    <property type="match status" value="1"/>
</dbReference>
<evidence type="ECO:0000256" key="1">
    <source>
        <dbReference type="ARBA" id="ARBA00001974"/>
    </source>
</evidence>
<evidence type="ECO:0000313" key="8">
    <source>
        <dbReference type="EMBL" id="BBZ77097.1"/>
    </source>
</evidence>
<name>A0A6N4WA79_9MYCO</name>
<comment type="similarity">
    <text evidence="2">Belongs to the acyl-CoA dehydrogenase family.</text>
</comment>
<dbReference type="Pfam" id="PF00441">
    <property type="entry name" value="Acyl-CoA_dh_1"/>
    <property type="match status" value="1"/>
</dbReference>
<dbReference type="InterPro" id="IPR009075">
    <property type="entry name" value="AcylCo_DH/oxidase_C"/>
</dbReference>
<gene>
    <name evidence="8" type="ORF">MANY_24340</name>
</gene>
<dbReference type="EMBL" id="AP022620">
    <property type="protein sequence ID" value="BBZ77097.1"/>
    <property type="molecule type" value="Genomic_DNA"/>
</dbReference>
<dbReference type="Gene3D" id="1.20.140.10">
    <property type="entry name" value="Butyryl-CoA Dehydrogenase, subunit A, domain 3"/>
    <property type="match status" value="1"/>
</dbReference>
<dbReference type="GO" id="GO:0050660">
    <property type="term" value="F:flavin adenine dinucleotide binding"/>
    <property type="evidence" value="ECO:0007669"/>
    <property type="project" value="InterPro"/>
</dbReference>
<evidence type="ECO:0000256" key="2">
    <source>
        <dbReference type="ARBA" id="ARBA00009347"/>
    </source>
</evidence>
<dbReference type="Proteomes" id="UP000467249">
    <property type="component" value="Chromosome"/>
</dbReference>
<dbReference type="RefSeq" id="WP_163804465.1">
    <property type="nucleotide sequence ID" value="NZ_AP022620.1"/>
</dbReference>
<keyword evidence="4" id="KW-0274">FAD</keyword>
<feature type="domain" description="Acyl-CoA dehydrogenase/oxidase N-terminal" evidence="7">
    <location>
        <begin position="9"/>
        <end position="109"/>
    </location>
</feature>
<dbReference type="AlphaFoldDB" id="A0A6N4WA79"/>
<dbReference type="InterPro" id="IPR013786">
    <property type="entry name" value="AcylCoA_DH/ox_N"/>
</dbReference>
<organism evidence="8 9">
    <name type="scientific">Mycolicibacterium anyangense</name>
    <dbReference type="NCBI Taxonomy" id="1431246"/>
    <lineage>
        <taxon>Bacteria</taxon>
        <taxon>Bacillati</taxon>
        <taxon>Actinomycetota</taxon>
        <taxon>Actinomycetes</taxon>
        <taxon>Mycobacteriales</taxon>
        <taxon>Mycobacteriaceae</taxon>
        <taxon>Mycolicibacterium</taxon>
    </lineage>
</organism>
<feature type="domain" description="Acyl-CoA dehydrogenase/oxidase C-terminal" evidence="6">
    <location>
        <begin position="194"/>
        <end position="324"/>
    </location>
</feature>
<evidence type="ECO:0000313" key="9">
    <source>
        <dbReference type="Proteomes" id="UP000467249"/>
    </source>
</evidence>